<protein>
    <recommendedName>
        <fullName evidence="3">Active regulator of SIRT1</fullName>
    </recommendedName>
    <alternativeName>
        <fullName evidence="5">40S ribosomal protein S19-binding protein 1</fullName>
    </alternativeName>
</protein>
<dbReference type="PANTHER" id="PTHR31454:SF2">
    <property type="entry name" value="ACTIVE REGULATOR OF SIRT1"/>
    <property type="match status" value="1"/>
</dbReference>
<feature type="region of interest" description="Disordered" evidence="6">
    <location>
        <begin position="16"/>
        <end position="69"/>
    </location>
</feature>
<dbReference type="PANTHER" id="PTHR31454">
    <property type="entry name" value="ACTIVE REGULATOR OF SIRT1"/>
    <property type="match status" value="1"/>
</dbReference>
<organism evidence="7 8">
    <name type="scientific">Saccoglossus kowalevskii</name>
    <name type="common">Acorn worm</name>
    <dbReference type="NCBI Taxonomy" id="10224"/>
    <lineage>
        <taxon>Eukaryota</taxon>
        <taxon>Metazoa</taxon>
        <taxon>Hemichordata</taxon>
        <taxon>Enteropneusta</taxon>
        <taxon>Harrimaniidae</taxon>
        <taxon>Saccoglossus</taxon>
    </lineage>
</organism>
<accession>A0ABM0GUA3</accession>
<keyword evidence="7" id="KW-1185">Reference proteome</keyword>
<dbReference type="Pfam" id="PF15684">
    <property type="entry name" value="AROS"/>
    <property type="match status" value="1"/>
</dbReference>
<feature type="compositionally biased region" description="Basic and acidic residues" evidence="6">
    <location>
        <begin position="16"/>
        <end position="27"/>
    </location>
</feature>
<keyword evidence="4" id="KW-0539">Nucleus</keyword>
<gene>
    <name evidence="8" type="primary">LOC100368589</name>
</gene>
<evidence type="ECO:0000256" key="2">
    <source>
        <dbReference type="ARBA" id="ARBA00007318"/>
    </source>
</evidence>
<evidence type="ECO:0000256" key="4">
    <source>
        <dbReference type="ARBA" id="ARBA00023242"/>
    </source>
</evidence>
<evidence type="ECO:0000256" key="1">
    <source>
        <dbReference type="ARBA" id="ARBA00004604"/>
    </source>
</evidence>
<evidence type="ECO:0000256" key="5">
    <source>
        <dbReference type="ARBA" id="ARBA00032748"/>
    </source>
</evidence>
<dbReference type="GeneID" id="100368589"/>
<name>A0ABM0GUA3_SACKO</name>
<evidence type="ECO:0000256" key="3">
    <source>
        <dbReference type="ARBA" id="ARBA00016855"/>
    </source>
</evidence>
<dbReference type="Proteomes" id="UP000694865">
    <property type="component" value="Unplaced"/>
</dbReference>
<reference evidence="8" key="1">
    <citation type="submission" date="2025-08" db="UniProtKB">
        <authorList>
            <consortium name="RefSeq"/>
        </authorList>
    </citation>
    <scope>IDENTIFICATION</scope>
    <source>
        <tissue evidence="8">Testes</tissue>
    </source>
</reference>
<comment type="subcellular location">
    <subcellularLocation>
        <location evidence="1">Nucleus</location>
        <location evidence="1">Nucleolus</location>
    </subcellularLocation>
</comment>
<sequence length="157" mass="18495">MSAALVRKGLELFKDDIKPECSNESERRKKKRSGSKKMELPSTNKKGVKKQRMKLLGTESKKPMSTVKDKKIKSAIESYLSRGTEDNSETNLQYMLENRTKLRKEETYMTILTHHRGRLSKDRVVAETEEEDTTIFDESDFEKFEKEYKTLKHAWRR</sequence>
<proteinExistence type="inferred from homology"/>
<comment type="similarity">
    <text evidence="2">Belongs to the AROS family.</text>
</comment>
<dbReference type="RefSeq" id="XP_002737495.1">
    <property type="nucleotide sequence ID" value="XM_002737449.2"/>
</dbReference>
<dbReference type="PRINTS" id="PR02029">
    <property type="entry name" value="ACTREGSIRT1"/>
</dbReference>
<feature type="compositionally biased region" description="Basic and acidic residues" evidence="6">
    <location>
        <begin position="59"/>
        <end position="69"/>
    </location>
</feature>
<dbReference type="InterPro" id="IPR023262">
    <property type="entry name" value="AROS"/>
</dbReference>
<evidence type="ECO:0000256" key="6">
    <source>
        <dbReference type="SAM" id="MobiDB-lite"/>
    </source>
</evidence>
<evidence type="ECO:0000313" key="8">
    <source>
        <dbReference type="RefSeq" id="XP_002737495.1"/>
    </source>
</evidence>
<evidence type="ECO:0000313" key="7">
    <source>
        <dbReference type="Proteomes" id="UP000694865"/>
    </source>
</evidence>